<protein>
    <submittedName>
        <fullName evidence="1">Uncharacterized protein</fullName>
    </submittedName>
</protein>
<dbReference type="Proteomes" id="UP000299102">
    <property type="component" value="Unassembled WGS sequence"/>
</dbReference>
<sequence>MQYGQGYQRHLGMVSRVNYSGRGPRYIFNAPPCALTTGNTHADRVRPTFTANAVYWRIEGLAETELRCRMEIVYPILIKFDLDCMVKA</sequence>
<dbReference type="EMBL" id="BGZK01001179">
    <property type="protein sequence ID" value="GBP73595.1"/>
    <property type="molecule type" value="Genomic_DNA"/>
</dbReference>
<proteinExistence type="predicted"/>
<evidence type="ECO:0000313" key="1">
    <source>
        <dbReference type="EMBL" id="GBP73595.1"/>
    </source>
</evidence>
<organism evidence="1 2">
    <name type="scientific">Eumeta variegata</name>
    <name type="common">Bagworm moth</name>
    <name type="synonym">Eumeta japonica</name>
    <dbReference type="NCBI Taxonomy" id="151549"/>
    <lineage>
        <taxon>Eukaryota</taxon>
        <taxon>Metazoa</taxon>
        <taxon>Ecdysozoa</taxon>
        <taxon>Arthropoda</taxon>
        <taxon>Hexapoda</taxon>
        <taxon>Insecta</taxon>
        <taxon>Pterygota</taxon>
        <taxon>Neoptera</taxon>
        <taxon>Endopterygota</taxon>
        <taxon>Lepidoptera</taxon>
        <taxon>Glossata</taxon>
        <taxon>Ditrysia</taxon>
        <taxon>Tineoidea</taxon>
        <taxon>Psychidae</taxon>
        <taxon>Oiketicinae</taxon>
        <taxon>Eumeta</taxon>
    </lineage>
</organism>
<reference evidence="1 2" key="1">
    <citation type="journal article" date="2019" name="Commun. Biol.">
        <title>The bagworm genome reveals a unique fibroin gene that provides high tensile strength.</title>
        <authorList>
            <person name="Kono N."/>
            <person name="Nakamura H."/>
            <person name="Ohtoshi R."/>
            <person name="Tomita M."/>
            <person name="Numata K."/>
            <person name="Arakawa K."/>
        </authorList>
    </citation>
    <scope>NUCLEOTIDE SEQUENCE [LARGE SCALE GENOMIC DNA]</scope>
</reference>
<comment type="caution">
    <text evidence="1">The sequence shown here is derived from an EMBL/GenBank/DDBJ whole genome shotgun (WGS) entry which is preliminary data.</text>
</comment>
<name>A0A4C1YGX9_EUMVA</name>
<evidence type="ECO:0000313" key="2">
    <source>
        <dbReference type="Proteomes" id="UP000299102"/>
    </source>
</evidence>
<keyword evidence="2" id="KW-1185">Reference proteome</keyword>
<accession>A0A4C1YGX9</accession>
<dbReference type="AlphaFoldDB" id="A0A4C1YGX9"/>
<gene>
    <name evidence="1" type="ORF">EVAR_59809_1</name>
</gene>